<comment type="caution">
    <text evidence="2">The sequence shown here is derived from an EMBL/GenBank/DDBJ whole genome shotgun (WGS) entry which is preliminary data.</text>
</comment>
<keyword evidence="3" id="KW-1185">Reference proteome</keyword>
<feature type="compositionally biased region" description="Basic and acidic residues" evidence="1">
    <location>
        <begin position="217"/>
        <end position="230"/>
    </location>
</feature>
<dbReference type="Proteomes" id="UP000481861">
    <property type="component" value="Unassembled WGS sequence"/>
</dbReference>
<feature type="region of interest" description="Disordered" evidence="1">
    <location>
        <begin position="540"/>
        <end position="579"/>
    </location>
</feature>
<name>A0A7C8M8G3_9PLEO</name>
<evidence type="ECO:0000313" key="2">
    <source>
        <dbReference type="EMBL" id="KAF2871898.1"/>
    </source>
</evidence>
<feature type="region of interest" description="Disordered" evidence="1">
    <location>
        <begin position="295"/>
        <end position="357"/>
    </location>
</feature>
<evidence type="ECO:0000313" key="3">
    <source>
        <dbReference type="Proteomes" id="UP000481861"/>
    </source>
</evidence>
<feature type="region of interest" description="Disordered" evidence="1">
    <location>
        <begin position="203"/>
        <end position="230"/>
    </location>
</feature>
<reference evidence="2 3" key="1">
    <citation type="submission" date="2020-01" db="EMBL/GenBank/DDBJ databases">
        <authorList>
            <consortium name="DOE Joint Genome Institute"/>
            <person name="Haridas S."/>
            <person name="Albert R."/>
            <person name="Binder M."/>
            <person name="Bloem J."/>
            <person name="Labutti K."/>
            <person name="Salamov A."/>
            <person name="Andreopoulos B."/>
            <person name="Baker S.E."/>
            <person name="Barry K."/>
            <person name="Bills G."/>
            <person name="Bluhm B.H."/>
            <person name="Cannon C."/>
            <person name="Castanera R."/>
            <person name="Culley D.E."/>
            <person name="Daum C."/>
            <person name="Ezra D."/>
            <person name="Gonzalez J.B."/>
            <person name="Henrissat B."/>
            <person name="Kuo A."/>
            <person name="Liang C."/>
            <person name="Lipzen A."/>
            <person name="Lutzoni F."/>
            <person name="Magnuson J."/>
            <person name="Mondo S."/>
            <person name="Nolan M."/>
            <person name="Ohm R."/>
            <person name="Pangilinan J."/>
            <person name="Park H.-J.H."/>
            <person name="Ramirez L."/>
            <person name="Alfaro M."/>
            <person name="Sun H."/>
            <person name="Tritt A."/>
            <person name="Yoshinaga Y."/>
            <person name="Zwiers L.-H.L."/>
            <person name="Turgeon B.G."/>
            <person name="Goodwin S.B."/>
            <person name="Spatafora J.W."/>
            <person name="Crous P.W."/>
            <person name="Grigoriev I.V."/>
        </authorList>
    </citation>
    <scope>NUCLEOTIDE SEQUENCE [LARGE SCALE GENOMIC DNA]</scope>
    <source>
        <strain evidence="2 3">CBS 611.86</strain>
    </source>
</reference>
<protein>
    <submittedName>
        <fullName evidence="2">Uncharacterized protein</fullName>
    </submittedName>
</protein>
<feature type="region of interest" description="Disordered" evidence="1">
    <location>
        <begin position="416"/>
        <end position="472"/>
    </location>
</feature>
<evidence type="ECO:0000256" key="1">
    <source>
        <dbReference type="SAM" id="MobiDB-lite"/>
    </source>
</evidence>
<sequence>MAIAQRELQGPAAQATRMCVCVCAVRSTEGSSAGCRRGREPGRGVVVRCGPCGCCCGRVPKALATPAASGQLPSGRASPSALWLAIIGVPECRRRRALHAFRNGRRGGQGVRDCVRTGTCGHGSHLSLALSAANANRAARRELNSELHAARHAQAPKGVGERADHHPRDRWLAAAAVSVGGRRHGSAAAAVINRCLTAGRQRPTQRDQLLGPLAPGAREEAADADAADSRHSGWTRRLQFPLIHDAGAIRSRSLKDGQRWLVAASLCRPWRRDHRPGIVRVPSRACLRTLTCRRRPCPKQTGAGPDGGGVDAQTKQAKQAKQTKQTTHSSGAGGAAATNAASAVPNGNRQRVSGQPAGAVGGAVVRQAGDAPCFAEAKTPRPPPPPLLLLSSAASSVCSLSSSAERRLLRRLARHRQARGRVVGRDAPRVTPTAAADWKHSAGRGNEQDSRADRTASESETDSPRVFRRFIGRTPTRRGRLIADGHASRIGGRWVAVIGSRGSEVGRQHMLATRSTTWRRPLRPHPVSTPALALMTTQFSHTSHKSAARDQTATGPWRSDAAQRSLSFRDAAESTPSVDQCADNACSMSLNFGQYCLRREPHPHQRARLLPHPTPPWPLWCPTHRPVPGTTPWPARNAAGPAEREPGMQSPIPGHEYIVQVSIHQAEAPPITEVPRRLHRCSRELWRLHVVWHSCQSSVVYSNTLSACGGSPSYRRGSLGAMHVFCLQLPLSSLCA</sequence>
<gene>
    <name evidence="2" type="ORF">BDV95DRAFT_667772</name>
</gene>
<organism evidence="2 3">
    <name type="scientific">Massariosphaeria phaeospora</name>
    <dbReference type="NCBI Taxonomy" id="100035"/>
    <lineage>
        <taxon>Eukaryota</taxon>
        <taxon>Fungi</taxon>
        <taxon>Dikarya</taxon>
        <taxon>Ascomycota</taxon>
        <taxon>Pezizomycotina</taxon>
        <taxon>Dothideomycetes</taxon>
        <taxon>Pleosporomycetidae</taxon>
        <taxon>Pleosporales</taxon>
        <taxon>Pleosporales incertae sedis</taxon>
        <taxon>Massariosphaeria</taxon>
    </lineage>
</organism>
<dbReference type="AlphaFoldDB" id="A0A7C8M8G3"/>
<feature type="compositionally biased region" description="Basic and acidic residues" evidence="1">
    <location>
        <begin position="446"/>
        <end position="465"/>
    </location>
</feature>
<proteinExistence type="predicted"/>
<dbReference type="EMBL" id="JAADJZ010000010">
    <property type="protein sequence ID" value="KAF2871898.1"/>
    <property type="molecule type" value="Genomic_DNA"/>
</dbReference>
<feature type="compositionally biased region" description="Low complexity" evidence="1">
    <location>
        <begin position="312"/>
        <end position="343"/>
    </location>
</feature>
<accession>A0A7C8M8G3</accession>